<evidence type="ECO:0000256" key="3">
    <source>
        <dbReference type="SAM" id="SignalP"/>
    </source>
</evidence>
<keyword evidence="3" id="KW-0732">Signal</keyword>
<dbReference type="PANTHER" id="PTHR37313">
    <property type="entry name" value="UPF0749 PROTEIN RV1825"/>
    <property type="match status" value="1"/>
</dbReference>
<feature type="chain" id="PRO_5045928935" evidence="3">
    <location>
        <begin position="28"/>
        <end position="236"/>
    </location>
</feature>
<dbReference type="EMBL" id="JBHTCP010000016">
    <property type="protein sequence ID" value="MFC7372083.1"/>
    <property type="molecule type" value="Genomic_DNA"/>
</dbReference>
<name>A0ABW2NSV8_9BACL</name>
<dbReference type="RefSeq" id="WP_379749313.1">
    <property type="nucleotide sequence ID" value="NZ_JBHTCP010000016.1"/>
</dbReference>
<dbReference type="Gene3D" id="3.30.70.1880">
    <property type="entry name" value="Protein of unknown function DUF881"/>
    <property type="match status" value="1"/>
</dbReference>
<protein>
    <submittedName>
        <fullName evidence="4">DUF881 domain-containing protein</fullName>
    </submittedName>
</protein>
<evidence type="ECO:0000313" key="4">
    <source>
        <dbReference type="EMBL" id="MFC7372083.1"/>
    </source>
</evidence>
<keyword evidence="2" id="KW-0175">Coiled coil</keyword>
<feature type="coiled-coil region" evidence="2">
    <location>
        <begin position="31"/>
        <end position="91"/>
    </location>
</feature>
<dbReference type="Proteomes" id="UP001596549">
    <property type="component" value="Unassembled WGS sequence"/>
</dbReference>
<dbReference type="PANTHER" id="PTHR37313:SF2">
    <property type="entry name" value="UPF0749 PROTEIN YLXX"/>
    <property type="match status" value="1"/>
</dbReference>
<organism evidence="4 5">
    <name type="scientific">Fictibacillus iocasae</name>
    <dbReference type="NCBI Taxonomy" id="2715437"/>
    <lineage>
        <taxon>Bacteria</taxon>
        <taxon>Bacillati</taxon>
        <taxon>Bacillota</taxon>
        <taxon>Bacilli</taxon>
        <taxon>Bacillales</taxon>
        <taxon>Fictibacillaceae</taxon>
        <taxon>Fictibacillus</taxon>
    </lineage>
</organism>
<comment type="caution">
    <text evidence="4">The sequence shown here is derived from an EMBL/GenBank/DDBJ whole genome shotgun (WGS) entry which is preliminary data.</text>
</comment>
<reference evidence="5" key="1">
    <citation type="journal article" date="2019" name="Int. J. Syst. Evol. Microbiol.">
        <title>The Global Catalogue of Microorganisms (GCM) 10K type strain sequencing project: providing services to taxonomists for standard genome sequencing and annotation.</title>
        <authorList>
            <consortium name="The Broad Institute Genomics Platform"/>
            <consortium name="The Broad Institute Genome Sequencing Center for Infectious Disease"/>
            <person name="Wu L."/>
            <person name="Ma J."/>
        </authorList>
    </citation>
    <scope>NUCLEOTIDE SEQUENCE [LARGE SCALE GENOMIC DNA]</scope>
    <source>
        <strain evidence="5">NBRC 106396</strain>
    </source>
</reference>
<feature type="signal peptide" evidence="3">
    <location>
        <begin position="1"/>
        <end position="27"/>
    </location>
</feature>
<proteinExistence type="inferred from homology"/>
<dbReference type="InterPro" id="IPR010273">
    <property type="entry name" value="DUF881"/>
</dbReference>
<evidence type="ECO:0000313" key="5">
    <source>
        <dbReference type="Proteomes" id="UP001596549"/>
    </source>
</evidence>
<gene>
    <name evidence="4" type="ORF">ACFQPF_10350</name>
</gene>
<dbReference type="Pfam" id="PF05949">
    <property type="entry name" value="DUF881"/>
    <property type="match status" value="1"/>
</dbReference>
<sequence>MKMNRQYMLAFIALVLGLMVSVQFQTANNPVERDTRDIWELRADLEEEKKRQQMLNEEIRKNEELLQQYSAKGQNAANEAMELALQDLKKQAGLTSISGQGITITIEPFNEGLVGNDTPVPQLYPDMLRRLINELNRYDAKEIAIDDQRVVSRTPIREVNESIYVNNEPLSSFPVEIKVLSDDSEKLHQKMIASPAIEDFIRENFYVEAAVSNEIVLPAYTEPLRVKYMKQVKEDS</sequence>
<evidence type="ECO:0000256" key="2">
    <source>
        <dbReference type="SAM" id="Coils"/>
    </source>
</evidence>
<accession>A0ABW2NSV8</accession>
<comment type="similarity">
    <text evidence="1">Belongs to the UPF0749 family.</text>
</comment>
<evidence type="ECO:0000256" key="1">
    <source>
        <dbReference type="ARBA" id="ARBA00009108"/>
    </source>
</evidence>
<keyword evidence="5" id="KW-1185">Reference proteome</keyword>